<dbReference type="InterPro" id="IPR029062">
    <property type="entry name" value="Class_I_gatase-like"/>
</dbReference>
<dbReference type="EMBL" id="CP042914">
    <property type="protein sequence ID" value="QEG41433.1"/>
    <property type="molecule type" value="Genomic_DNA"/>
</dbReference>
<organism evidence="4 5">
    <name type="scientific">Roseimaritima ulvae</name>
    <dbReference type="NCBI Taxonomy" id="980254"/>
    <lineage>
        <taxon>Bacteria</taxon>
        <taxon>Pseudomonadati</taxon>
        <taxon>Planctomycetota</taxon>
        <taxon>Planctomycetia</taxon>
        <taxon>Pirellulales</taxon>
        <taxon>Pirellulaceae</taxon>
        <taxon>Roseimaritima</taxon>
    </lineage>
</organism>
<dbReference type="RefSeq" id="WP_068131757.1">
    <property type="nucleotide sequence ID" value="NZ_CP042914.1"/>
</dbReference>
<feature type="signal peptide" evidence="2">
    <location>
        <begin position="1"/>
        <end position="27"/>
    </location>
</feature>
<keyword evidence="2" id="KW-0732">Signal</keyword>
<proteinExistence type="predicted"/>
<dbReference type="InterPro" id="IPR029010">
    <property type="entry name" value="ThuA-like"/>
</dbReference>
<reference evidence="4 5" key="1">
    <citation type="submission" date="2019-08" db="EMBL/GenBank/DDBJ databases">
        <title>Deep-cultivation of Planctomycetes and their phenomic and genomic characterization uncovers novel biology.</title>
        <authorList>
            <person name="Wiegand S."/>
            <person name="Jogler M."/>
            <person name="Boedeker C."/>
            <person name="Pinto D."/>
            <person name="Vollmers J."/>
            <person name="Rivas-Marin E."/>
            <person name="Kohn T."/>
            <person name="Peeters S.H."/>
            <person name="Heuer A."/>
            <person name="Rast P."/>
            <person name="Oberbeckmann S."/>
            <person name="Bunk B."/>
            <person name="Jeske O."/>
            <person name="Meyerdierks A."/>
            <person name="Storesund J.E."/>
            <person name="Kallscheuer N."/>
            <person name="Luecker S."/>
            <person name="Lage O.M."/>
            <person name="Pohl T."/>
            <person name="Merkel B.J."/>
            <person name="Hornburger P."/>
            <person name="Mueller R.-W."/>
            <person name="Bruemmer F."/>
            <person name="Labrenz M."/>
            <person name="Spormann A.M."/>
            <person name="Op den Camp H."/>
            <person name="Overmann J."/>
            <person name="Amann R."/>
            <person name="Jetten M.S.M."/>
            <person name="Mascher T."/>
            <person name="Medema M.H."/>
            <person name="Devos D.P."/>
            <person name="Kaster A.-K."/>
            <person name="Ovreas L."/>
            <person name="Rohde M."/>
            <person name="Galperin M.Y."/>
            <person name="Jogler C."/>
        </authorList>
    </citation>
    <scope>NUCLEOTIDE SEQUENCE [LARGE SCALE GENOMIC DNA]</scope>
    <source>
        <strain evidence="4 5">UC8</strain>
    </source>
</reference>
<dbReference type="Proteomes" id="UP000325286">
    <property type="component" value="Chromosome"/>
</dbReference>
<dbReference type="SUPFAM" id="SSF52317">
    <property type="entry name" value="Class I glutamine amidotransferase-like"/>
    <property type="match status" value="1"/>
</dbReference>
<evidence type="ECO:0000256" key="2">
    <source>
        <dbReference type="SAM" id="SignalP"/>
    </source>
</evidence>
<name>A0A5B9R5E7_9BACT</name>
<evidence type="ECO:0000313" key="5">
    <source>
        <dbReference type="Proteomes" id="UP000325286"/>
    </source>
</evidence>
<feature type="chain" id="PRO_5023025417" evidence="2">
    <location>
        <begin position="28"/>
        <end position="360"/>
    </location>
</feature>
<keyword evidence="5" id="KW-1185">Reference proteome</keyword>
<feature type="region of interest" description="Disordered" evidence="1">
    <location>
        <begin position="335"/>
        <end position="360"/>
    </location>
</feature>
<sequence length="360" mass="39216" precursor="true">MPRLLPSWLICLPALALLLCLSLGGHAAAEDRLEMSPPAGTAAAKHVVLIAGDEEYRTEETMPMLAKLLSQKHGFRCTVLFSFGPDGADYIDPNNQQGLRGMEALDDADLLIIGTRFRQPSPEQAAHLTKFLNAGKPVIGIRTATHAFNGRGSFGNSIAYGQFGRKILGEQWVSHHGGHKRQGARGVVQEGKQDHPILNGVGTIFAPSDVYGVVHLTDEDEILLRGAVTESLDPESPNIDGPKNDPMQPFAWLHSYVAPDGVASGRSFCTTAGASVDFADADLRRMIVNAAYYLTDQDVPSKADVQFVDPFYPSFYGFINDKSYWKSHDMKPSDYGLGKSPSMPDPKGSPTWTHRPMPNK</sequence>
<dbReference type="KEGG" id="rul:UC8_34540"/>
<feature type="domain" description="ThuA-like" evidence="3">
    <location>
        <begin position="99"/>
        <end position="293"/>
    </location>
</feature>
<evidence type="ECO:0000313" key="4">
    <source>
        <dbReference type="EMBL" id="QEG41433.1"/>
    </source>
</evidence>
<evidence type="ECO:0000256" key="1">
    <source>
        <dbReference type="SAM" id="MobiDB-lite"/>
    </source>
</evidence>
<gene>
    <name evidence="4" type="ORF">UC8_34540</name>
</gene>
<dbReference type="Pfam" id="PF06283">
    <property type="entry name" value="ThuA"/>
    <property type="match status" value="1"/>
</dbReference>
<dbReference type="Gene3D" id="3.40.50.880">
    <property type="match status" value="1"/>
</dbReference>
<accession>A0A5B9R5E7</accession>
<dbReference type="AlphaFoldDB" id="A0A5B9R5E7"/>
<protein>
    <submittedName>
        <fullName evidence="4">Trehalose utilization</fullName>
    </submittedName>
</protein>
<evidence type="ECO:0000259" key="3">
    <source>
        <dbReference type="Pfam" id="PF06283"/>
    </source>
</evidence>